<dbReference type="InterPro" id="IPR014729">
    <property type="entry name" value="Rossmann-like_a/b/a_fold"/>
</dbReference>
<feature type="domain" description="Phosphoadenosine phosphosulphate reductase" evidence="1">
    <location>
        <begin position="4"/>
        <end position="134"/>
    </location>
</feature>
<name>A0A6J7WBY1_9CAUD</name>
<evidence type="ECO:0000259" key="1">
    <source>
        <dbReference type="Pfam" id="PF01507"/>
    </source>
</evidence>
<dbReference type="SUPFAM" id="SSF52402">
    <property type="entry name" value="Adenine nucleotide alpha hydrolases-like"/>
    <property type="match status" value="1"/>
</dbReference>
<gene>
    <name evidence="2" type="ORF">UFOVP174_15</name>
</gene>
<accession>A0A6J7WBY1</accession>
<dbReference type="InterPro" id="IPR002500">
    <property type="entry name" value="PAPS_reduct_dom"/>
</dbReference>
<evidence type="ECO:0000313" key="2">
    <source>
        <dbReference type="EMBL" id="CAB5194584.1"/>
    </source>
</evidence>
<reference evidence="2" key="1">
    <citation type="submission" date="2020-05" db="EMBL/GenBank/DDBJ databases">
        <authorList>
            <person name="Chiriac C."/>
            <person name="Salcher M."/>
            <person name="Ghai R."/>
            <person name="Kavagutti S V."/>
        </authorList>
    </citation>
    <scope>NUCLEOTIDE SEQUENCE</scope>
</reference>
<sequence>MKRVINFSGGKTSALMTILNYREGDLVIFADTGREHPKTYKFINDFEAHENIPVIRVQYEGGFRGMLEHTKYRTIPNRVKRICTVELKIKTAKRWLRANYGKQNYEWLVGFRADEERRVKGYYQKQAYIHPVFPLYEQGIDKAQVNEYWKNKPYTLEIPAILGNCTLCFLKGKNAIINILRSYPELAKEWIEDEELSKLKGKGHTYFEDTTYKQLLNYAENDLFKGQDLSDLNPAFNCSCTS</sequence>
<protein>
    <submittedName>
        <fullName evidence="2">Phosphoadenosine phosphosulphate reductase</fullName>
    </submittedName>
</protein>
<dbReference type="Gene3D" id="3.40.50.620">
    <property type="entry name" value="HUPs"/>
    <property type="match status" value="1"/>
</dbReference>
<dbReference type="EMBL" id="LR798216">
    <property type="protein sequence ID" value="CAB5194584.1"/>
    <property type="molecule type" value="Genomic_DNA"/>
</dbReference>
<proteinExistence type="predicted"/>
<organism evidence="2">
    <name type="scientific">uncultured Caudovirales phage</name>
    <dbReference type="NCBI Taxonomy" id="2100421"/>
    <lineage>
        <taxon>Viruses</taxon>
        <taxon>Duplodnaviria</taxon>
        <taxon>Heunggongvirae</taxon>
        <taxon>Uroviricota</taxon>
        <taxon>Caudoviricetes</taxon>
        <taxon>Peduoviridae</taxon>
        <taxon>Maltschvirus</taxon>
        <taxon>Maltschvirus maltsch</taxon>
    </lineage>
</organism>
<dbReference type="Pfam" id="PF01507">
    <property type="entry name" value="PAPS_reduct"/>
    <property type="match status" value="1"/>
</dbReference>
<dbReference type="GO" id="GO:0003824">
    <property type="term" value="F:catalytic activity"/>
    <property type="evidence" value="ECO:0007669"/>
    <property type="project" value="InterPro"/>
</dbReference>